<dbReference type="EMBL" id="FZMP01000004">
    <property type="protein sequence ID" value="SNQ58957.1"/>
    <property type="molecule type" value="Genomic_DNA"/>
</dbReference>
<organism evidence="1 2">
    <name type="scientific">Candidatus Methanoperedens nitratireducens</name>
    <dbReference type="NCBI Taxonomy" id="1392998"/>
    <lineage>
        <taxon>Archaea</taxon>
        <taxon>Methanobacteriati</taxon>
        <taxon>Methanobacteriota</taxon>
        <taxon>Stenosarchaea group</taxon>
        <taxon>Methanomicrobia</taxon>
        <taxon>Methanosarcinales</taxon>
        <taxon>ANME-2 cluster</taxon>
        <taxon>Candidatus Methanoperedentaceae</taxon>
        <taxon>Candidatus Methanoperedens</taxon>
    </lineage>
</organism>
<keyword evidence="2" id="KW-1185">Reference proteome</keyword>
<evidence type="ECO:0008006" key="3">
    <source>
        <dbReference type="Google" id="ProtNLM"/>
    </source>
</evidence>
<evidence type="ECO:0000313" key="1">
    <source>
        <dbReference type="EMBL" id="SNQ58957.1"/>
    </source>
</evidence>
<dbReference type="OrthoDB" id="383523at2157"/>
<proteinExistence type="predicted"/>
<accession>A0A284VID6</accession>
<evidence type="ECO:0000313" key="2">
    <source>
        <dbReference type="Proteomes" id="UP000218615"/>
    </source>
</evidence>
<dbReference type="RefSeq" id="WP_096203375.1">
    <property type="nucleotide sequence ID" value="NZ_FZMP01000004.1"/>
</dbReference>
<dbReference type="Proteomes" id="UP000218615">
    <property type="component" value="Unassembled WGS sequence"/>
</dbReference>
<protein>
    <recommendedName>
        <fullName evidence="3">ABM domain-containing protein</fullName>
    </recommendedName>
</protein>
<name>A0A284VID6_9EURY</name>
<gene>
    <name evidence="1" type="ORF">MNV_1010014</name>
</gene>
<dbReference type="AlphaFoldDB" id="A0A284VID6"/>
<sequence>MAKRAEEKRIVMLMQWTGVTKELYEKVREQVNWEGEIPKGAVLHIAAFDEKGIRVTDIWKSEEDLNNFIQNRLTPVTKELIDTEPNVELHPLYNSFMPGRREGGLETRIVALVKWEGVTKEIYEQTRERVNFERDVPKGLVIHIATFDDKGIRVSDIWESEEDFNNFARDRLMPVTGKLTDAEPNIEVYPLHALFIPGV</sequence>
<reference evidence="2" key="1">
    <citation type="submission" date="2017-06" db="EMBL/GenBank/DDBJ databases">
        <authorList>
            <person name="Cremers G."/>
        </authorList>
    </citation>
    <scope>NUCLEOTIDE SEQUENCE [LARGE SCALE GENOMIC DNA]</scope>
</reference>